<evidence type="ECO:0000256" key="2">
    <source>
        <dbReference type="ARBA" id="ARBA00023277"/>
    </source>
</evidence>
<dbReference type="InterPro" id="IPR004300">
    <property type="entry name" value="Glyco_hydro_57_N"/>
</dbReference>
<reference evidence="5 6" key="1">
    <citation type="submission" date="2017-11" db="EMBL/GenBank/DDBJ databases">
        <title>Evolution of Phototrophy in the Chloroflexi Phylum Driven by Horizontal Gene Transfer.</title>
        <authorList>
            <person name="Ward L.M."/>
            <person name="Hemp J."/>
            <person name="Shih P.M."/>
            <person name="Mcglynn S.E."/>
            <person name="Fischer W."/>
        </authorList>
    </citation>
    <scope>NUCLEOTIDE SEQUENCE [LARGE SCALE GENOMIC DNA]</scope>
    <source>
        <strain evidence="5">CP2_2F</strain>
    </source>
</reference>
<gene>
    <name evidence="5" type="ORF">CUN51_00970</name>
</gene>
<dbReference type="Gene3D" id="3.20.110.20">
    <property type="match status" value="1"/>
</dbReference>
<dbReference type="AlphaFoldDB" id="A0A2M8P3V5"/>
<dbReference type="Proteomes" id="UP000228921">
    <property type="component" value="Unassembled WGS sequence"/>
</dbReference>
<name>A0A2M8P3V5_9CHLR</name>
<comment type="caution">
    <text evidence="5">The sequence shown here is derived from an EMBL/GenBank/DDBJ whole genome shotgun (WGS) entry which is preliminary data.</text>
</comment>
<dbReference type="Pfam" id="PF03065">
    <property type="entry name" value="Glyco_hydro_57"/>
    <property type="match status" value="1"/>
</dbReference>
<dbReference type="InterPro" id="IPR021923">
    <property type="entry name" value="DUF3536"/>
</dbReference>
<feature type="region of interest" description="Disordered" evidence="3">
    <location>
        <begin position="471"/>
        <end position="498"/>
    </location>
</feature>
<dbReference type="EMBL" id="PGTK01000001">
    <property type="protein sequence ID" value="PJF32228.1"/>
    <property type="molecule type" value="Genomic_DNA"/>
</dbReference>
<dbReference type="GO" id="GO:0005975">
    <property type="term" value="P:carbohydrate metabolic process"/>
    <property type="evidence" value="ECO:0007669"/>
    <property type="project" value="InterPro"/>
</dbReference>
<dbReference type="PANTHER" id="PTHR36306:SF3">
    <property type="entry name" value="GLYCOSIDE HYDROLASE FAMILY 57"/>
    <property type="match status" value="1"/>
</dbReference>
<organism evidence="5 6">
    <name type="scientific">Candidatus Thermofonsia Clade 1 bacterium</name>
    <dbReference type="NCBI Taxonomy" id="2364210"/>
    <lineage>
        <taxon>Bacteria</taxon>
        <taxon>Bacillati</taxon>
        <taxon>Chloroflexota</taxon>
        <taxon>Candidatus Thermofontia</taxon>
        <taxon>Candidatus Thermofonsia Clade 1</taxon>
    </lineage>
</organism>
<evidence type="ECO:0000313" key="5">
    <source>
        <dbReference type="EMBL" id="PJF32228.1"/>
    </source>
</evidence>
<accession>A0A2M8P3V5</accession>
<comment type="similarity">
    <text evidence="1">Belongs to the glycosyl hydrolase 57 family.</text>
</comment>
<dbReference type="InterPro" id="IPR052046">
    <property type="entry name" value="GH57_Enzymes"/>
</dbReference>
<proteinExistence type="inferred from homology"/>
<dbReference type="PANTHER" id="PTHR36306">
    <property type="entry name" value="ALPHA-AMYLASE-RELATED-RELATED"/>
    <property type="match status" value="1"/>
</dbReference>
<evidence type="ECO:0000259" key="4">
    <source>
        <dbReference type="Pfam" id="PF03065"/>
    </source>
</evidence>
<dbReference type="Pfam" id="PF12055">
    <property type="entry name" value="DUF3536"/>
    <property type="match status" value="1"/>
</dbReference>
<dbReference type="SUPFAM" id="SSF88713">
    <property type="entry name" value="Glycoside hydrolase/deacetylase"/>
    <property type="match status" value="1"/>
</dbReference>
<dbReference type="GO" id="GO:0003824">
    <property type="term" value="F:catalytic activity"/>
    <property type="evidence" value="ECO:0007669"/>
    <property type="project" value="InterPro"/>
</dbReference>
<keyword evidence="2" id="KW-0119">Carbohydrate metabolism</keyword>
<dbReference type="InterPro" id="IPR011330">
    <property type="entry name" value="Glyco_hydro/deAcase_b/a-brl"/>
</dbReference>
<feature type="compositionally biased region" description="Low complexity" evidence="3">
    <location>
        <begin position="480"/>
        <end position="498"/>
    </location>
</feature>
<evidence type="ECO:0000256" key="3">
    <source>
        <dbReference type="SAM" id="MobiDB-lite"/>
    </source>
</evidence>
<feature type="domain" description="Glycoside hydrolase family 57 N-terminal" evidence="4">
    <location>
        <begin position="68"/>
        <end position="298"/>
    </location>
</feature>
<evidence type="ECO:0000313" key="6">
    <source>
        <dbReference type="Proteomes" id="UP000228921"/>
    </source>
</evidence>
<evidence type="ECO:0000256" key="1">
    <source>
        <dbReference type="ARBA" id="ARBA00006821"/>
    </source>
</evidence>
<protein>
    <recommendedName>
        <fullName evidence="4">Glycoside hydrolase family 57 N-terminal domain-containing protein</fullName>
    </recommendedName>
</protein>
<sequence>MLQSYQSVYERLRWGVSTRAFQFFCVHGHFYQPPRGNPITGHIGFEPDAGDYRNWNERITAEAYRPNAEIGNFDRISFDIGEPLLSWLRRRAPETYGRILEADRKHLAAKKVGNAVGSVFHHAILPLLKRRDKRTLLYWGYVAFQHHFGRLPEGVWLPEMAVDLETLQMVQASGYRYTILSQGQINEPVETAGPFWVDLENGQKLAIFVRNDELSNDLSFNVSAAGGAGHWARNKLGVRRASGLTLVAVGGETFGHHHLGEERFLHWLLAHEARSVGYRVVTLTEYLRDFPPTETVTVKPFTSYSANSVSRWSLGWKGYLLRAFDHLSAALDELYVEMMRPLNVNVWRLRDLYVNVWLKQQTGAQFLAEFAPNLTSEQEERLLTMLNAQFYMGKAYTSNGLEPERFDSPETRFGIANAALVVKLVEQATGEKLGSTLRNNLLLVVDETSGLNGAQVYDSVLEEFRIGEAAPATSIEPIPETAESSESVKSAESTQQQT</sequence>